<dbReference type="EMBL" id="QZKU01000039">
    <property type="protein sequence ID" value="RJP24187.1"/>
    <property type="molecule type" value="Genomic_DNA"/>
</dbReference>
<reference evidence="4 5" key="1">
    <citation type="journal article" date="2017" name="ISME J.">
        <title>Energy and carbon metabolisms in a deep terrestrial subsurface fluid microbial community.</title>
        <authorList>
            <person name="Momper L."/>
            <person name="Jungbluth S.P."/>
            <person name="Lee M.D."/>
            <person name="Amend J.P."/>
        </authorList>
    </citation>
    <scope>NUCLEOTIDE SEQUENCE [LARGE SCALE GENOMIC DNA]</scope>
    <source>
        <strain evidence="4">SURF_5</strain>
    </source>
</reference>
<dbReference type="Proteomes" id="UP000265882">
    <property type="component" value="Unassembled WGS sequence"/>
</dbReference>
<organism evidence="4 5">
    <name type="scientific">Abyssobacteria bacterium (strain SURF_5)</name>
    <dbReference type="NCBI Taxonomy" id="2093360"/>
    <lineage>
        <taxon>Bacteria</taxon>
        <taxon>Pseudomonadati</taxon>
        <taxon>Candidatus Hydrogenedentota</taxon>
        <taxon>Candidatus Abyssobacteria</taxon>
    </lineage>
</organism>
<sequence>MSEIAFIGPRDSIWAFAALGADVFFSDEHASPMRLVTEVSQKPFRIIFVTEDVYEATRERIDEFTEKAIPTFAVIPAVTGSRGVAAQMIRTSVRKAMGSELM</sequence>
<dbReference type="SUPFAM" id="SSF159468">
    <property type="entry name" value="AtpF-like"/>
    <property type="match status" value="1"/>
</dbReference>
<dbReference type="GO" id="GO:0046961">
    <property type="term" value="F:proton-transporting ATPase activity, rotational mechanism"/>
    <property type="evidence" value="ECO:0007669"/>
    <property type="project" value="InterPro"/>
</dbReference>
<dbReference type="Pfam" id="PF01990">
    <property type="entry name" value="ATP-synt_F"/>
    <property type="match status" value="1"/>
</dbReference>
<protein>
    <recommendedName>
        <fullName evidence="6">V-type ATP synthase subunit F</fullName>
    </recommendedName>
</protein>
<evidence type="ECO:0000313" key="5">
    <source>
        <dbReference type="Proteomes" id="UP000265882"/>
    </source>
</evidence>
<evidence type="ECO:0000313" key="4">
    <source>
        <dbReference type="EMBL" id="RJP24187.1"/>
    </source>
</evidence>
<comment type="similarity">
    <text evidence="1">Belongs to the V-ATPase F subunit family.</text>
</comment>
<keyword evidence="3" id="KW-0406">Ion transport</keyword>
<keyword evidence="2" id="KW-0813">Transport</keyword>
<dbReference type="InterPro" id="IPR008218">
    <property type="entry name" value="ATPase_V1-cplx_f_g_su"/>
</dbReference>
<name>A0A3A4NUS5_ABYX5</name>
<comment type="caution">
    <text evidence="4">The sequence shown here is derived from an EMBL/GenBank/DDBJ whole genome shotgun (WGS) entry which is preliminary data.</text>
</comment>
<evidence type="ECO:0000256" key="3">
    <source>
        <dbReference type="ARBA" id="ARBA00023065"/>
    </source>
</evidence>
<evidence type="ECO:0008006" key="6">
    <source>
        <dbReference type="Google" id="ProtNLM"/>
    </source>
</evidence>
<gene>
    <name evidence="4" type="ORF">C4520_04670</name>
</gene>
<dbReference type="InterPro" id="IPR036906">
    <property type="entry name" value="ATPase_V1_fsu_sf"/>
</dbReference>
<dbReference type="AlphaFoldDB" id="A0A3A4NUS5"/>
<evidence type="ECO:0000256" key="2">
    <source>
        <dbReference type="ARBA" id="ARBA00022448"/>
    </source>
</evidence>
<proteinExistence type="inferred from homology"/>
<dbReference type="Gene3D" id="3.40.50.10580">
    <property type="entry name" value="ATPase, V1 complex, subunit F"/>
    <property type="match status" value="1"/>
</dbReference>
<evidence type="ECO:0000256" key="1">
    <source>
        <dbReference type="ARBA" id="ARBA00010148"/>
    </source>
</evidence>
<accession>A0A3A4NUS5</accession>